<name>A0A2P0VPC8_9VIRU</name>
<accession>A0A2P0VPC8</accession>
<dbReference type="EMBL" id="KY322437">
    <property type="protein sequence ID" value="AUF82722.1"/>
    <property type="molecule type" value="Genomic_DNA"/>
</dbReference>
<gene>
    <name evidence="1" type="ORF">TetV_640</name>
</gene>
<keyword evidence="2" id="KW-1185">Reference proteome</keyword>
<organism evidence="1">
    <name type="scientific">Tetraselmis virus 1</name>
    <dbReference type="NCBI Taxonomy" id="2060617"/>
    <lineage>
        <taxon>Viruses</taxon>
        <taxon>Varidnaviria</taxon>
        <taxon>Bamfordvirae</taxon>
        <taxon>Nucleocytoviricota</taxon>
        <taxon>Megaviricetes</taxon>
        <taxon>Imitervirales</taxon>
        <taxon>Allomimiviridae</taxon>
        <taxon>Oceanusvirus</taxon>
        <taxon>Oceanusvirus kaneohense</taxon>
    </lineage>
</organism>
<evidence type="ECO:0000313" key="2">
    <source>
        <dbReference type="Proteomes" id="UP000244773"/>
    </source>
</evidence>
<protein>
    <submittedName>
        <fullName evidence="1">Uncharacterized protein</fullName>
    </submittedName>
</protein>
<proteinExistence type="predicted"/>
<reference evidence="1" key="1">
    <citation type="journal article" date="2018" name="Virology">
        <title>A giant virus infecting green algae encodes key fermentation genes.</title>
        <authorList>
            <person name="Schvarcz C.R."/>
            <person name="Steward G.F."/>
        </authorList>
    </citation>
    <scope>NUCLEOTIDE SEQUENCE [LARGE SCALE GENOMIC DNA]</scope>
</reference>
<sequence>MYITFLGNKIHQNKNNDNKINIIKDNFLQSNKCNIVDNSCIFFSIGLSGISNHRTYYKKNHFIVTPSPYSSCDTVRIMKNSVNYNNNTYYRPSKAKLLKHINDKLIFVPNRNWITNHNNNHILVLIPCCPGPKLHKSISSTIFEYIQLLLQIKKHSSRKILIRTHPKSSKRFVTYFTNAVQNLGTIHNVQLNRVYENVGTVVSPHLVDDQSRCNDGTRGERLASAGAVHSGRSVDYGCYVWVIRRCYEMSFCAVNVDHL</sequence>
<dbReference type="Proteomes" id="UP000244773">
    <property type="component" value="Segment"/>
</dbReference>
<evidence type="ECO:0000313" key="1">
    <source>
        <dbReference type="EMBL" id="AUF82722.1"/>
    </source>
</evidence>